<dbReference type="Pfam" id="PF00211">
    <property type="entry name" value="Guanylate_cyc"/>
    <property type="match status" value="1"/>
</dbReference>
<dbReference type="InterPro" id="IPR050697">
    <property type="entry name" value="Adenylyl/Guanylyl_Cyclase_3/4"/>
</dbReference>
<evidence type="ECO:0000256" key="4">
    <source>
        <dbReference type="ARBA" id="ARBA00022692"/>
    </source>
</evidence>
<comment type="subcellular location">
    <subcellularLocation>
        <location evidence="1">Cell membrane</location>
        <topology evidence="1">Multi-pass membrane protein</topology>
    </subcellularLocation>
</comment>
<evidence type="ECO:0000256" key="7">
    <source>
        <dbReference type="SAM" id="Phobius"/>
    </source>
</evidence>
<dbReference type="GO" id="GO:0035556">
    <property type="term" value="P:intracellular signal transduction"/>
    <property type="evidence" value="ECO:0007669"/>
    <property type="project" value="InterPro"/>
</dbReference>
<keyword evidence="6 7" id="KW-0472">Membrane</keyword>
<evidence type="ECO:0000256" key="6">
    <source>
        <dbReference type="ARBA" id="ARBA00023136"/>
    </source>
</evidence>
<dbReference type="Gene3D" id="3.30.70.1230">
    <property type="entry name" value="Nucleotide cyclase"/>
    <property type="match status" value="1"/>
</dbReference>
<keyword evidence="11" id="KW-1185">Reference proteome</keyword>
<dbReference type="PROSITE" id="PS50125">
    <property type="entry name" value="GUANYLATE_CYCLASE_2"/>
    <property type="match status" value="1"/>
</dbReference>
<dbReference type="CDD" id="cd06225">
    <property type="entry name" value="HAMP"/>
    <property type="match status" value="1"/>
</dbReference>
<accession>A0A318HC85</accession>
<gene>
    <name evidence="10" type="ORF">C8E89_12431</name>
</gene>
<dbReference type="GO" id="GO:0004016">
    <property type="term" value="F:adenylate cyclase activity"/>
    <property type="evidence" value="ECO:0007669"/>
    <property type="project" value="UniProtKB-ARBA"/>
</dbReference>
<feature type="domain" description="HAMP" evidence="9">
    <location>
        <begin position="234"/>
        <end position="286"/>
    </location>
</feature>
<evidence type="ECO:0000256" key="2">
    <source>
        <dbReference type="ARBA" id="ARBA00005381"/>
    </source>
</evidence>
<dbReference type="EMBL" id="QJJU01000024">
    <property type="protein sequence ID" value="PXX02485.1"/>
    <property type="molecule type" value="Genomic_DNA"/>
</dbReference>
<dbReference type="AlphaFoldDB" id="A0A318HC85"/>
<dbReference type="GO" id="GO:0006171">
    <property type="term" value="P:cAMP biosynthetic process"/>
    <property type="evidence" value="ECO:0007669"/>
    <property type="project" value="TreeGrafter"/>
</dbReference>
<feature type="domain" description="Guanylate cyclase" evidence="8">
    <location>
        <begin position="318"/>
        <end position="440"/>
    </location>
</feature>
<dbReference type="SMART" id="SM00044">
    <property type="entry name" value="CYCc"/>
    <property type="match status" value="1"/>
</dbReference>
<organism evidence="10 11">
    <name type="scientific">Mycolicibacterium moriokaense</name>
    <dbReference type="NCBI Taxonomy" id="39691"/>
    <lineage>
        <taxon>Bacteria</taxon>
        <taxon>Bacillati</taxon>
        <taxon>Actinomycetota</taxon>
        <taxon>Actinomycetes</taxon>
        <taxon>Mycobacteriales</taxon>
        <taxon>Mycobacteriaceae</taxon>
        <taxon>Mycolicibacterium</taxon>
    </lineage>
</organism>
<keyword evidence="4 7" id="KW-0812">Transmembrane</keyword>
<reference evidence="11" key="1">
    <citation type="submission" date="2018-05" db="EMBL/GenBank/DDBJ databases">
        <authorList>
            <person name="Deangelis K."/>
            <person name="Huntemann M."/>
            <person name="Clum A."/>
            <person name="Pillay M."/>
            <person name="Palaniappan K."/>
            <person name="Varghese N."/>
            <person name="Mikhailova N."/>
            <person name="Stamatis D."/>
            <person name="Reddy T."/>
            <person name="Daum C."/>
            <person name="Shapiro N."/>
            <person name="Ivanova N."/>
            <person name="Kyrpides N."/>
            <person name="Woyke T."/>
        </authorList>
    </citation>
    <scope>NUCLEOTIDE SEQUENCE [LARGE SCALE GENOMIC DNA]</scope>
    <source>
        <strain evidence="11">GAS496</strain>
    </source>
</reference>
<feature type="transmembrane region" description="Helical" evidence="7">
    <location>
        <begin position="7"/>
        <end position="29"/>
    </location>
</feature>
<dbReference type="PROSITE" id="PS50885">
    <property type="entry name" value="HAMP"/>
    <property type="match status" value="1"/>
</dbReference>
<comment type="caution">
    <text evidence="10">The sequence shown here is derived from an EMBL/GenBank/DDBJ whole genome shotgun (WGS) entry which is preliminary data.</text>
</comment>
<protein>
    <submittedName>
        <fullName evidence="10">Adenylate/guanylate cyclase</fullName>
    </submittedName>
</protein>
<dbReference type="Proteomes" id="UP000247781">
    <property type="component" value="Unassembled WGS sequence"/>
</dbReference>
<evidence type="ECO:0000313" key="10">
    <source>
        <dbReference type="EMBL" id="PXX02485.1"/>
    </source>
</evidence>
<evidence type="ECO:0000256" key="5">
    <source>
        <dbReference type="ARBA" id="ARBA00022989"/>
    </source>
</evidence>
<dbReference type="SMART" id="SM00304">
    <property type="entry name" value="HAMP"/>
    <property type="match status" value="1"/>
</dbReference>
<proteinExistence type="inferred from homology"/>
<feature type="transmembrane region" description="Helical" evidence="7">
    <location>
        <begin position="212"/>
        <end position="232"/>
    </location>
</feature>
<dbReference type="GO" id="GO:0005886">
    <property type="term" value="C:plasma membrane"/>
    <property type="evidence" value="ECO:0007669"/>
    <property type="project" value="UniProtKB-SubCell"/>
</dbReference>
<evidence type="ECO:0000259" key="8">
    <source>
        <dbReference type="PROSITE" id="PS50125"/>
    </source>
</evidence>
<dbReference type="Pfam" id="PF00672">
    <property type="entry name" value="HAMP"/>
    <property type="match status" value="1"/>
</dbReference>
<dbReference type="OrthoDB" id="368920at2"/>
<dbReference type="InterPro" id="IPR003660">
    <property type="entry name" value="HAMP_dom"/>
</dbReference>
<reference evidence="10 11" key="2">
    <citation type="submission" date="2018-06" db="EMBL/GenBank/DDBJ databases">
        <title>Sequencing of bacterial isolates from soil warming experiment in Harvard Forest, Massachusetts, USA.</title>
        <authorList>
            <person name="Deangelis K.PhD."/>
        </authorList>
    </citation>
    <scope>NUCLEOTIDE SEQUENCE [LARGE SCALE GENOMIC DNA]</scope>
    <source>
        <strain evidence="10 11">GAS496</strain>
    </source>
</reference>
<feature type="transmembrane region" description="Helical" evidence="7">
    <location>
        <begin position="177"/>
        <end position="197"/>
    </location>
</feature>
<dbReference type="InterPro" id="IPR001054">
    <property type="entry name" value="A/G_cyclase"/>
</dbReference>
<dbReference type="SUPFAM" id="SSF55073">
    <property type="entry name" value="Nucleotide cyclase"/>
    <property type="match status" value="1"/>
</dbReference>
<evidence type="ECO:0000259" key="9">
    <source>
        <dbReference type="PROSITE" id="PS50885"/>
    </source>
</evidence>
<feature type="transmembrane region" description="Helical" evidence="7">
    <location>
        <begin position="49"/>
        <end position="75"/>
    </location>
</feature>
<dbReference type="InterPro" id="IPR029787">
    <property type="entry name" value="Nucleotide_cyclase"/>
</dbReference>
<dbReference type="PANTHER" id="PTHR43081:SF17">
    <property type="entry name" value="BLL5647 PROTEIN"/>
    <property type="match status" value="1"/>
</dbReference>
<dbReference type="Gene3D" id="6.10.340.10">
    <property type="match status" value="1"/>
</dbReference>
<evidence type="ECO:0000256" key="1">
    <source>
        <dbReference type="ARBA" id="ARBA00004651"/>
    </source>
</evidence>
<name>A0A318HC85_9MYCO</name>
<dbReference type="RefSeq" id="WP_110319094.1">
    <property type="nucleotide sequence ID" value="NZ_QJJU01000024.1"/>
</dbReference>
<dbReference type="PANTHER" id="PTHR43081">
    <property type="entry name" value="ADENYLATE CYCLASE, TERMINAL-DIFFERENTIATION SPECIFIC-RELATED"/>
    <property type="match status" value="1"/>
</dbReference>
<comment type="similarity">
    <text evidence="2">Belongs to the adenylyl cyclase class-3 family.</text>
</comment>
<keyword evidence="5 7" id="KW-1133">Transmembrane helix</keyword>
<feature type="transmembrane region" description="Helical" evidence="7">
    <location>
        <begin position="100"/>
        <end position="119"/>
    </location>
</feature>
<evidence type="ECO:0000256" key="3">
    <source>
        <dbReference type="ARBA" id="ARBA00022475"/>
    </source>
</evidence>
<sequence>MRPRSLLVRYAAGLAFAYLLTSAEVIAIVVSVSDEAVIGAQAVLTVKNLIAAVAIVVVGTVSVTVGGIALVALALRRPDLDPEPGAAQQRKPLNVTRRQSVILLTPWAVAAIVMIPLNISGNPRVTTLITSSILFGATATVCTGFLFTQRPLRSLMVSATVDFEHAERSPGVRARLILMWAMCSALPGAGIVVLVMLRAKGWIVSTNAPIEVPVMVLALVAIVLGFRAMILVSSSISDPLHEVVDAMAEVERGRIDHAIDVYERSEIGQLQVGFNRMVAGLRERDQLRDLFGRHVGEDVVRRAVEDNESLSGDERDVAVLFIDLVGSTQLADTREPHEVAEVLNEFFQIVVAAVDERNGLINKFQGDAALAVFGAPLRTDDPASAALATARALATELHRLGVDFGIGVSAGPVFAGNIGAENRYEYTVVGDAVNEAARLADRAKDFDGRVLCSSAAIERADEAERRCWAVQGSEMLRGRSRLTEISAPTREG</sequence>
<dbReference type="CDD" id="cd07302">
    <property type="entry name" value="CHD"/>
    <property type="match status" value="1"/>
</dbReference>
<feature type="transmembrane region" description="Helical" evidence="7">
    <location>
        <begin position="125"/>
        <end position="147"/>
    </location>
</feature>
<keyword evidence="3" id="KW-1003">Cell membrane</keyword>
<dbReference type="SUPFAM" id="SSF158472">
    <property type="entry name" value="HAMP domain-like"/>
    <property type="match status" value="1"/>
</dbReference>
<evidence type="ECO:0000313" key="11">
    <source>
        <dbReference type="Proteomes" id="UP000247781"/>
    </source>
</evidence>